<proteinExistence type="inferred from homology"/>
<keyword evidence="6" id="KW-1185">Reference proteome</keyword>
<keyword evidence="2" id="KW-0285">Flavoprotein</keyword>
<evidence type="ECO:0000256" key="1">
    <source>
        <dbReference type="ARBA" id="ARBA00001917"/>
    </source>
</evidence>
<gene>
    <name evidence="5" type="ORF">OCV99_05950</name>
</gene>
<evidence type="ECO:0000259" key="4">
    <source>
        <dbReference type="SMART" id="SM00903"/>
    </source>
</evidence>
<comment type="similarity">
    <text evidence="3">Belongs to the flavoredoxin family.</text>
</comment>
<evidence type="ECO:0000256" key="3">
    <source>
        <dbReference type="ARBA" id="ARBA00038054"/>
    </source>
</evidence>
<evidence type="ECO:0000313" key="5">
    <source>
        <dbReference type="EMBL" id="MCU6686103.1"/>
    </source>
</evidence>
<dbReference type="Proteomes" id="UP001652431">
    <property type="component" value="Unassembled WGS sequence"/>
</dbReference>
<dbReference type="PANTHER" id="PTHR43567">
    <property type="entry name" value="FLAVOREDOXIN-RELATED-RELATED"/>
    <property type="match status" value="1"/>
</dbReference>
<accession>A0ABT2RL09</accession>
<feature type="domain" description="Flavin reductase like" evidence="4">
    <location>
        <begin position="9"/>
        <end position="152"/>
    </location>
</feature>
<organism evidence="5 6">
    <name type="scientific">Dorea acetigenes</name>
    <dbReference type="NCBI Taxonomy" id="2981787"/>
    <lineage>
        <taxon>Bacteria</taxon>
        <taxon>Bacillati</taxon>
        <taxon>Bacillota</taxon>
        <taxon>Clostridia</taxon>
        <taxon>Lachnospirales</taxon>
        <taxon>Lachnospiraceae</taxon>
        <taxon>Dorea</taxon>
    </lineage>
</organism>
<name>A0ABT2RL09_9FIRM</name>
<dbReference type="SUPFAM" id="SSF50475">
    <property type="entry name" value="FMN-binding split barrel"/>
    <property type="match status" value="1"/>
</dbReference>
<dbReference type="InterPro" id="IPR052174">
    <property type="entry name" value="Flavoredoxin"/>
</dbReference>
<dbReference type="SMART" id="SM00903">
    <property type="entry name" value="Flavin_Reduct"/>
    <property type="match status" value="1"/>
</dbReference>
<comment type="caution">
    <text evidence="5">The sequence shown here is derived from an EMBL/GenBank/DDBJ whole genome shotgun (WGS) entry which is preliminary data.</text>
</comment>
<evidence type="ECO:0000256" key="2">
    <source>
        <dbReference type="ARBA" id="ARBA00022630"/>
    </source>
</evidence>
<comment type="cofactor">
    <cofactor evidence="1">
        <name>FMN</name>
        <dbReference type="ChEBI" id="CHEBI:58210"/>
    </cofactor>
</comment>
<dbReference type="EMBL" id="JAOQJU010000004">
    <property type="protein sequence ID" value="MCU6686103.1"/>
    <property type="molecule type" value="Genomic_DNA"/>
</dbReference>
<reference evidence="5 6" key="1">
    <citation type="journal article" date="2021" name="ISME Commun">
        <title>Automated analysis of genomic sequences facilitates high-throughput and comprehensive description of bacteria.</title>
        <authorList>
            <person name="Hitch T.C.A."/>
        </authorList>
    </citation>
    <scope>NUCLEOTIDE SEQUENCE [LARGE SCALE GENOMIC DNA]</scope>
    <source>
        <strain evidence="5 6">Sanger_03</strain>
    </source>
</reference>
<dbReference type="InterPro" id="IPR002563">
    <property type="entry name" value="Flavin_Rdtase-like_dom"/>
</dbReference>
<dbReference type="InterPro" id="IPR012349">
    <property type="entry name" value="Split_barrel_FMN-bd"/>
</dbReference>
<dbReference type="PANTHER" id="PTHR43567:SF1">
    <property type="entry name" value="FLAVOREDOXIN"/>
    <property type="match status" value="1"/>
</dbReference>
<dbReference type="RefSeq" id="WP_158369117.1">
    <property type="nucleotide sequence ID" value="NZ_JAOQJU010000004.1"/>
</dbReference>
<dbReference type="Pfam" id="PF01613">
    <property type="entry name" value="Flavin_Reduct"/>
    <property type="match status" value="1"/>
</dbReference>
<sequence length="190" mass="21089">MKKDIGVIPAVYPMPVLMVAAYDANEKVNVMNVAWGQICDMDKIILFIGEGKKTWLNIQESKAFTVALADEAHVDVADFFGIASGNKINDKFERTGYHAVKSDKVNAPIIEEFPVVMECELLEFLETEYVSAIVGKIVNVKAEENVLSENGKVDPTKLQALMFDQFQNGYYSTGEKVATAWNAGVELMKK</sequence>
<dbReference type="Gene3D" id="2.30.110.10">
    <property type="entry name" value="Electron Transport, Fmn-binding Protein, Chain A"/>
    <property type="match status" value="1"/>
</dbReference>
<protein>
    <submittedName>
        <fullName evidence="5">Flavin reductase family protein</fullName>
    </submittedName>
</protein>
<evidence type="ECO:0000313" key="6">
    <source>
        <dbReference type="Proteomes" id="UP001652431"/>
    </source>
</evidence>